<dbReference type="AlphaFoldDB" id="A0A0V7ZRN1"/>
<name>A0A0V7ZRN1_9CYAN</name>
<comment type="caution">
    <text evidence="1">The sequence shown here is derived from an EMBL/GenBank/DDBJ whole genome shotgun (WGS) entry which is preliminary data.</text>
</comment>
<protein>
    <submittedName>
        <fullName evidence="1">Uncharacterized protein</fullName>
    </submittedName>
</protein>
<dbReference type="EMBL" id="LMTZ01000089">
    <property type="protein sequence ID" value="KST67225.1"/>
    <property type="molecule type" value="Genomic_DNA"/>
</dbReference>
<sequence>MHGRANQHPVLDKLLGHILAFMFESAPIDLFWISFSVIEGVNVKALNHQSNLKFLISPNANSTIFDLLTGNFF</sequence>
<organism evidence="1 2">
    <name type="scientific">Mastigocoleus testarum BC008</name>
    <dbReference type="NCBI Taxonomy" id="371196"/>
    <lineage>
        <taxon>Bacteria</taxon>
        <taxon>Bacillati</taxon>
        <taxon>Cyanobacteriota</taxon>
        <taxon>Cyanophyceae</taxon>
        <taxon>Nostocales</taxon>
        <taxon>Hapalosiphonaceae</taxon>
        <taxon>Mastigocoleus</taxon>
    </lineage>
</organism>
<keyword evidence="2" id="KW-1185">Reference proteome</keyword>
<evidence type="ECO:0000313" key="2">
    <source>
        <dbReference type="Proteomes" id="UP000053372"/>
    </source>
</evidence>
<accession>A0A0V7ZRN1</accession>
<dbReference type="Proteomes" id="UP000053372">
    <property type="component" value="Unassembled WGS sequence"/>
</dbReference>
<gene>
    <name evidence="1" type="ORF">BC008_28945</name>
</gene>
<proteinExistence type="predicted"/>
<reference evidence="1 2" key="1">
    <citation type="journal article" date="2015" name="Genome Announc.">
        <title>Draft Genome of the Euendolithic (true boring) Cyanobacterium Mastigocoleus testarum strain BC008.</title>
        <authorList>
            <person name="Guida B.S."/>
            <person name="Garcia-Pichel F."/>
        </authorList>
    </citation>
    <scope>NUCLEOTIDE SEQUENCE [LARGE SCALE GENOMIC DNA]</scope>
    <source>
        <strain evidence="1 2">BC008</strain>
    </source>
</reference>
<evidence type="ECO:0000313" key="1">
    <source>
        <dbReference type="EMBL" id="KST67225.1"/>
    </source>
</evidence>